<protein>
    <submittedName>
        <fullName evidence="1">Uncharacterized protein</fullName>
    </submittedName>
</protein>
<dbReference type="AlphaFoldDB" id="A0A382M0J5"/>
<evidence type="ECO:0000313" key="1">
    <source>
        <dbReference type="EMBL" id="SVC41465.1"/>
    </source>
</evidence>
<dbReference type="EMBL" id="UINC01089952">
    <property type="protein sequence ID" value="SVC41465.1"/>
    <property type="molecule type" value="Genomic_DNA"/>
</dbReference>
<name>A0A382M0J5_9ZZZZ</name>
<proteinExistence type="predicted"/>
<accession>A0A382M0J5</accession>
<sequence>MKLQRKKGGCQCGEISYELLGSPITLYR</sequence>
<feature type="non-terminal residue" evidence="1">
    <location>
        <position position="28"/>
    </location>
</feature>
<reference evidence="1" key="1">
    <citation type="submission" date="2018-05" db="EMBL/GenBank/DDBJ databases">
        <authorList>
            <person name="Lanie J.A."/>
            <person name="Ng W.-L."/>
            <person name="Kazmierczak K.M."/>
            <person name="Andrzejewski T.M."/>
            <person name="Davidsen T.M."/>
            <person name="Wayne K.J."/>
            <person name="Tettelin H."/>
            <person name="Glass J.I."/>
            <person name="Rusch D."/>
            <person name="Podicherti R."/>
            <person name="Tsui H.-C.T."/>
            <person name="Winkler M.E."/>
        </authorList>
    </citation>
    <scope>NUCLEOTIDE SEQUENCE</scope>
</reference>
<gene>
    <name evidence="1" type="ORF">METZ01_LOCUS294319</name>
</gene>
<organism evidence="1">
    <name type="scientific">marine metagenome</name>
    <dbReference type="NCBI Taxonomy" id="408172"/>
    <lineage>
        <taxon>unclassified sequences</taxon>
        <taxon>metagenomes</taxon>
        <taxon>ecological metagenomes</taxon>
    </lineage>
</organism>